<accession>A0A1I3S1X3</accession>
<keyword evidence="3" id="KW-1185">Reference proteome</keyword>
<gene>
    <name evidence="2" type="ORF">SAMN05421753_12248</name>
</gene>
<feature type="transmembrane region" description="Helical" evidence="1">
    <location>
        <begin position="7"/>
        <end position="25"/>
    </location>
</feature>
<keyword evidence="1" id="KW-0812">Transmembrane</keyword>
<evidence type="ECO:0000313" key="2">
    <source>
        <dbReference type="EMBL" id="SFJ51526.1"/>
    </source>
</evidence>
<dbReference type="STRING" id="1576369.SAMN05421753_12248"/>
<sequence length="65" mass="7026">MGARQRLNSLYFLGAVVGAVFAGAASGSWAVFLGVALVLLGLLVHNGDIRPMPPSRRERRPSRHR</sequence>
<reference evidence="3" key="1">
    <citation type="submission" date="2016-10" db="EMBL/GenBank/DDBJ databases">
        <authorList>
            <person name="Varghese N."/>
            <person name="Submissions S."/>
        </authorList>
    </citation>
    <scope>NUCLEOTIDE SEQUENCE [LARGE SCALE GENOMIC DNA]</scope>
    <source>
        <strain evidence="3">DSM 26348</strain>
    </source>
</reference>
<organism evidence="2 3">
    <name type="scientific">Planctomicrobium piriforme</name>
    <dbReference type="NCBI Taxonomy" id="1576369"/>
    <lineage>
        <taxon>Bacteria</taxon>
        <taxon>Pseudomonadati</taxon>
        <taxon>Planctomycetota</taxon>
        <taxon>Planctomycetia</taxon>
        <taxon>Planctomycetales</taxon>
        <taxon>Planctomycetaceae</taxon>
        <taxon>Planctomicrobium</taxon>
    </lineage>
</organism>
<name>A0A1I3S1X3_9PLAN</name>
<dbReference type="AlphaFoldDB" id="A0A1I3S1X3"/>
<dbReference type="Proteomes" id="UP000199518">
    <property type="component" value="Unassembled WGS sequence"/>
</dbReference>
<evidence type="ECO:0000256" key="1">
    <source>
        <dbReference type="SAM" id="Phobius"/>
    </source>
</evidence>
<proteinExistence type="predicted"/>
<protein>
    <submittedName>
        <fullName evidence="2">Uncharacterized protein</fullName>
    </submittedName>
</protein>
<evidence type="ECO:0000313" key="3">
    <source>
        <dbReference type="Proteomes" id="UP000199518"/>
    </source>
</evidence>
<keyword evidence="1" id="KW-1133">Transmembrane helix</keyword>
<keyword evidence="1" id="KW-0472">Membrane</keyword>
<dbReference type="EMBL" id="FOQD01000022">
    <property type="protein sequence ID" value="SFJ51526.1"/>
    <property type="molecule type" value="Genomic_DNA"/>
</dbReference>
<feature type="transmembrane region" description="Helical" evidence="1">
    <location>
        <begin position="31"/>
        <end position="49"/>
    </location>
</feature>
<dbReference type="RefSeq" id="WP_092056382.1">
    <property type="nucleotide sequence ID" value="NZ_FOQD01000022.1"/>
</dbReference>